<dbReference type="Proteomes" id="UP000022910">
    <property type="component" value="Unassembled WGS sequence"/>
</dbReference>
<evidence type="ECO:0000256" key="1">
    <source>
        <dbReference type="SAM" id="Phobius"/>
    </source>
</evidence>
<feature type="signal peptide" evidence="2">
    <location>
        <begin position="1"/>
        <end position="20"/>
    </location>
</feature>
<name>A0A015JZF3_RHIIW</name>
<proteinExistence type="predicted"/>
<feature type="transmembrane region" description="Helical" evidence="1">
    <location>
        <begin position="447"/>
        <end position="467"/>
    </location>
</feature>
<keyword evidence="1" id="KW-1133">Transmembrane helix</keyword>
<evidence type="ECO:0008006" key="5">
    <source>
        <dbReference type="Google" id="ProtNLM"/>
    </source>
</evidence>
<dbReference type="OrthoDB" id="2381406at2759"/>
<feature type="transmembrane region" description="Helical" evidence="1">
    <location>
        <begin position="517"/>
        <end position="534"/>
    </location>
</feature>
<feature type="transmembrane region" description="Helical" evidence="1">
    <location>
        <begin position="479"/>
        <end position="497"/>
    </location>
</feature>
<keyword evidence="1" id="KW-0472">Membrane</keyword>
<keyword evidence="2" id="KW-0732">Signal</keyword>
<keyword evidence="4" id="KW-1185">Reference proteome</keyword>
<comment type="caution">
    <text evidence="3">The sequence shown here is derived from an EMBL/GenBank/DDBJ whole genome shotgun (WGS) entry which is preliminary data.</text>
</comment>
<evidence type="ECO:0000313" key="4">
    <source>
        <dbReference type="Proteomes" id="UP000022910"/>
    </source>
</evidence>
<dbReference type="HOGENOM" id="CLU_032580_0_0_1"/>
<gene>
    <name evidence="3" type="ORF">RirG_046560</name>
</gene>
<feature type="transmembrane region" description="Helical" evidence="1">
    <location>
        <begin position="327"/>
        <end position="346"/>
    </location>
</feature>
<dbReference type="AlphaFoldDB" id="A0A015JZF3"/>
<reference evidence="3 4" key="1">
    <citation type="submission" date="2014-02" db="EMBL/GenBank/DDBJ databases">
        <title>Single nucleus genome sequencing reveals high similarity among nuclei of an endomycorrhizal fungus.</title>
        <authorList>
            <person name="Lin K."/>
            <person name="Geurts R."/>
            <person name="Zhang Z."/>
            <person name="Limpens E."/>
            <person name="Saunders D.G."/>
            <person name="Mu D."/>
            <person name="Pang E."/>
            <person name="Cao H."/>
            <person name="Cha H."/>
            <person name="Lin T."/>
            <person name="Zhou Q."/>
            <person name="Shang Y."/>
            <person name="Li Y."/>
            <person name="Ivanov S."/>
            <person name="Sharma T."/>
            <person name="Velzen R.V."/>
            <person name="Ruijter N.D."/>
            <person name="Aanen D.K."/>
            <person name="Win J."/>
            <person name="Kamoun S."/>
            <person name="Bisseling T."/>
            <person name="Huang S."/>
        </authorList>
    </citation>
    <scope>NUCLEOTIDE SEQUENCE [LARGE SCALE GENOMIC DNA]</scope>
    <source>
        <strain evidence="4">DAOM197198w</strain>
    </source>
</reference>
<keyword evidence="1" id="KW-0812">Transmembrane</keyword>
<evidence type="ECO:0000256" key="2">
    <source>
        <dbReference type="SAM" id="SignalP"/>
    </source>
</evidence>
<organism evidence="3 4">
    <name type="scientific">Rhizophagus irregularis (strain DAOM 197198w)</name>
    <name type="common">Glomus intraradices</name>
    <dbReference type="NCBI Taxonomy" id="1432141"/>
    <lineage>
        <taxon>Eukaryota</taxon>
        <taxon>Fungi</taxon>
        <taxon>Fungi incertae sedis</taxon>
        <taxon>Mucoromycota</taxon>
        <taxon>Glomeromycotina</taxon>
        <taxon>Glomeromycetes</taxon>
        <taxon>Glomerales</taxon>
        <taxon>Glomeraceae</taxon>
        <taxon>Rhizophagus</taxon>
    </lineage>
</organism>
<accession>A0A015JZF3</accession>
<feature type="chain" id="PRO_5001475700" description="G-protein coupled receptors family 3 profile domain-containing protein" evidence="2">
    <location>
        <begin position="21"/>
        <end position="593"/>
    </location>
</feature>
<feature type="transmembrane region" description="Helical" evidence="1">
    <location>
        <begin position="404"/>
        <end position="427"/>
    </location>
</feature>
<evidence type="ECO:0000313" key="3">
    <source>
        <dbReference type="EMBL" id="EXX74927.1"/>
    </source>
</evidence>
<sequence length="593" mass="67575">MNHSYILLLILSLLVNKCYSILKLYDNFNNELATFYNVDFPKIDNASYSEIRGKLFIASFDNVDNPCKISVIPSNVDVLFVPFLQALNLGCKSYENILLSNSWAKSQNSTDLSDHDINMYKSVATNPKLIPRNPIIKLSNTLLSTSIISNPKQVIIETDKDCKGFGLIFEILREFGVKFNEFTVKIKNHIKKVSKKIEDKVKEFIINQKRDVTSYTPKIIIFPSSHNGIPGIREQYNGNINILKTSTLSLTLLSNEDSDKLIEIANEITYVEITTDQGPWITFLKGQPWKTFSIILGVFYLLFAMLMMFLFPRTYMNLGCALLNPKFWVYPGLGITCACSFVILEIDPGDIEQDKISIFTREILCDIKSFFLTISYTILHISWKTVSKKICIEKRYYSFPIIHTIYKIIQPISALTFIVCFILRAVYESKSKLMTINLLRIAYIMESIALGLIGLGLFLFGTFIILALKRLQRTERNNYLKILFITLLLVISIVFYIGSKYFTFLVLTVENFKLDQISNNVMIVFCCLTMIFVLEDKLIGHYLPSNRDDILNPPNLIALTLITSSDVPSQPPPQSPVTDTTLVANSDEVITNV</sequence>
<feature type="transmembrane region" description="Helical" evidence="1">
    <location>
        <begin position="292"/>
        <end position="315"/>
    </location>
</feature>
<protein>
    <recommendedName>
        <fullName evidence="5">G-protein coupled receptors family 3 profile domain-containing protein</fullName>
    </recommendedName>
</protein>
<dbReference type="EMBL" id="JEMT01012669">
    <property type="protein sequence ID" value="EXX74927.1"/>
    <property type="molecule type" value="Genomic_DNA"/>
</dbReference>